<organism evidence="1 2">
    <name type="scientific">Shewanella japonica</name>
    <dbReference type="NCBI Taxonomy" id="93973"/>
    <lineage>
        <taxon>Bacteria</taxon>
        <taxon>Pseudomonadati</taxon>
        <taxon>Pseudomonadota</taxon>
        <taxon>Gammaproteobacteria</taxon>
        <taxon>Alteromonadales</taxon>
        <taxon>Shewanellaceae</taxon>
        <taxon>Shewanella</taxon>
    </lineage>
</organism>
<evidence type="ECO:0008006" key="3">
    <source>
        <dbReference type="Google" id="ProtNLM"/>
    </source>
</evidence>
<dbReference type="InterPro" id="IPR029052">
    <property type="entry name" value="Metallo-depent_PP-like"/>
</dbReference>
<keyword evidence="2" id="KW-1185">Reference proteome</keyword>
<evidence type="ECO:0000313" key="1">
    <source>
        <dbReference type="EMBL" id="ARD23808.1"/>
    </source>
</evidence>
<dbReference type="Gene3D" id="3.60.21.10">
    <property type="match status" value="1"/>
</dbReference>
<dbReference type="SUPFAM" id="SSF56300">
    <property type="entry name" value="Metallo-dependent phosphatases"/>
    <property type="match status" value="1"/>
</dbReference>
<sequence length="420" mass="47515">MQTHIQEIGNVSLYFIGDVYGRLDKLTELLTEIDFDIDDPESSIQFVKLVFCGNLLAKHTHNANSDHCDSATTDSQPEIEHLALLKMVKLLVDKGHAYCLLGQHEYEVIGWSKHHPITDNPYLEASSAPLFNQELQHSQALLFEWVDWFMALPIYMDFGHIRAIHACWDDKVITSLNAYLTDVASNDAQPNSLSQQFWPAAFDSQHPLNKLIATCLDYPTMTLTELHPHSALKVPVVIGHYPQDTYPDIINEQLVCINYNPAKQDYPLVSFAWHQGRKKSLDVESAQDAQMSLGEFCFIDQPSAEECIAEGTENLLDAIVSTLDTPQLDEAALIRLHEKVAISLCTEWDPLGIKQTMHARHPYQPLVKPVTQLALDQDTDKLTAYLAIVSRFQLETDNDNLENISLKTAYKLTRLANNYL</sequence>
<accession>A0ABN4YL53</accession>
<evidence type="ECO:0000313" key="2">
    <source>
        <dbReference type="Proteomes" id="UP000191820"/>
    </source>
</evidence>
<protein>
    <recommendedName>
        <fullName evidence="3">Calcineurin-like phosphoesterase domain-containing protein</fullName>
    </recommendedName>
</protein>
<dbReference type="RefSeq" id="WP_080916802.1">
    <property type="nucleotide sequence ID" value="NZ_CP020472.1"/>
</dbReference>
<gene>
    <name evidence="1" type="ORF">SJ2017_3559</name>
</gene>
<dbReference type="Proteomes" id="UP000191820">
    <property type="component" value="Chromosome"/>
</dbReference>
<name>A0ABN4YL53_9GAMM</name>
<proteinExistence type="predicted"/>
<dbReference type="EMBL" id="CP020472">
    <property type="protein sequence ID" value="ARD23808.1"/>
    <property type="molecule type" value="Genomic_DNA"/>
</dbReference>
<reference evidence="1 2" key="1">
    <citation type="submission" date="2017-03" db="EMBL/GenBank/DDBJ databases">
        <title>Genome sequencing of Shewanella japonica KCTC 22435.</title>
        <authorList>
            <person name="Kim K.M."/>
        </authorList>
    </citation>
    <scope>NUCLEOTIDE SEQUENCE [LARGE SCALE GENOMIC DNA]</scope>
    <source>
        <strain evidence="1 2">KCTC 22435</strain>
    </source>
</reference>